<comment type="caution">
    <text evidence="1">The sequence shown here is derived from an EMBL/GenBank/DDBJ whole genome shotgun (WGS) entry which is preliminary data.</text>
</comment>
<accession>A0A368N9T8</accession>
<dbReference type="Proteomes" id="UP000252189">
    <property type="component" value="Unassembled WGS sequence"/>
</dbReference>
<dbReference type="OrthoDB" id="18016at2157"/>
<organism evidence="1 2">
    <name type="scientific">Haloplanus salinus</name>
    <dbReference type="NCBI Taxonomy" id="1126245"/>
    <lineage>
        <taxon>Archaea</taxon>
        <taxon>Methanobacteriati</taxon>
        <taxon>Methanobacteriota</taxon>
        <taxon>Stenosarchaea group</taxon>
        <taxon>Halobacteria</taxon>
        <taxon>Halobacteriales</taxon>
        <taxon>Haloferacaceae</taxon>
        <taxon>Haloplanus</taxon>
    </lineage>
</organism>
<dbReference type="InterPro" id="IPR038763">
    <property type="entry name" value="DHH_sf"/>
</dbReference>
<name>A0A368N9T8_9EURY</name>
<dbReference type="PANTHER" id="PTHR42146:SF1">
    <property type="entry name" value="OLIGORIBONUCLEASE NRNB"/>
    <property type="match status" value="1"/>
</dbReference>
<gene>
    <name evidence="1" type="ORF">DU504_06015</name>
</gene>
<protein>
    <submittedName>
        <fullName evidence="1">Phosphohydrolase</fullName>
    </submittedName>
</protein>
<keyword evidence="2" id="KW-1185">Reference proteome</keyword>
<dbReference type="GO" id="GO:0016787">
    <property type="term" value="F:hydrolase activity"/>
    <property type="evidence" value="ECO:0007669"/>
    <property type="project" value="UniProtKB-KW"/>
</dbReference>
<evidence type="ECO:0000313" key="2">
    <source>
        <dbReference type="Proteomes" id="UP000252189"/>
    </source>
</evidence>
<dbReference type="PANTHER" id="PTHR42146">
    <property type="entry name" value="3',5'-CYCLIC-NUCLEOTIDE PHOSPHODIESTERASE"/>
    <property type="match status" value="1"/>
</dbReference>
<dbReference type="RefSeq" id="WP_114448451.1">
    <property type="nucleotide sequence ID" value="NZ_QPHM01000001.1"/>
</dbReference>
<reference evidence="1 2" key="1">
    <citation type="submission" date="2018-07" db="EMBL/GenBank/DDBJ databases">
        <title>Genome sequences of Haloplanus salinus JCM 18368T.</title>
        <authorList>
            <person name="Kim Y.B."/>
            <person name="Roh S.W."/>
        </authorList>
    </citation>
    <scope>NUCLEOTIDE SEQUENCE [LARGE SCALE GENOMIC DNA]</scope>
    <source>
        <strain evidence="1 2">JCM 18368</strain>
    </source>
</reference>
<evidence type="ECO:0000313" key="1">
    <source>
        <dbReference type="EMBL" id="RCU46900.1"/>
    </source>
</evidence>
<dbReference type="AlphaFoldDB" id="A0A368N9T8"/>
<dbReference type="InterPro" id="IPR052968">
    <property type="entry name" value="Nucleotide_metab_enz"/>
</dbReference>
<dbReference type="EMBL" id="QPHM01000001">
    <property type="protein sequence ID" value="RCU46900.1"/>
    <property type="molecule type" value="Genomic_DNA"/>
</dbReference>
<keyword evidence="1" id="KW-0378">Hydrolase</keyword>
<sequence>MDDDLIDSDALSLSRKSRLPGAGFFYPDSLDEEYADRRARDTIAGAEAVVVADGDADGLGCVALLRERYDAALDVAPFEASLAARADPDLTADDDGDDADREASPVGLVTASPHSLDDALERVAEYADPGVDVFVCDLCPDDDSVIEVVAAVADRAGTVRWFDHHQWDDDVATAVREAGVDLVVGESDEECTADVALRSLDYDFPDHLADLAAVTRDHDLWIKTDPRSDDLADYSHWASAEEYVTVVGRYGPELPAPVRDFLDHRRVEKERLIEAAVDRAELESVGPWTVGVTYGRCSQNEVAEALRERGADAAVIVKPAGSASIRGSEGFERAHEVAGLVNGGGHPRAAGCKPDIYDDMLDYAHHWTTEGQATKRVILAAFERVAEAATDAADGETGG</sequence>
<proteinExistence type="predicted"/>
<dbReference type="SUPFAM" id="SSF64182">
    <property type="entry name" value="DHH phosphoesterases"/>
    <property type="match status" value="1"/>
</dbReference>